<dbReference type="Pfam" id="PF00076">
    <property type="entry name" value="RRM_1"/>
    <property type="match status" value="1"/>
</dbReference>
<dbReference type="InterPro" id="IPR035979">
    <property type="entry name" value="RBD_domain_sf"/>
</dbReference>
<dbReference type="Gramene" id="PSR87726">
    <property type="protein sequence ID" value="PSR87726"/>
    <property type="gene ID" value="CEY00_Acc30772"/>
</dbReference>
<sequence>MAFVSRIGNNLKQAVNKQVNLELSASNSSLYQAIRCMSSSKLFVGGLPYATDENGLREAFTRYGEVVDARIVMDRDSGRPRGFGFVTYTSTDEASSAIQALDGKDFHGRMLKVDYAVEKSRGFGDSYGANGGYGSGGGSGYGGGSYGGGNYGGVSSFKGNLGRTEDGNDFRQEAMESNYKDNTGEVDDYANTRG</sequence>
<dbReference type="SUPFAM" id="SSF54928">
    <property type="entry name" value="RNA-binding domain, RBD"/>
    <property type="match status" value="1"/>
</dbReference>
<organism evidence="5 6">
    <name type="scientific">Actinidia chinensis var. chinensis</name>
    <name type="common">Chinese soft-hair kiwi</name>
    <dbReference type="NCBI Taxonomy" id="1590841"/>
    <lineage>
        <taxon>Eukaryota</taxon>
        <taxon>Viridiplantae</taxon>
        <taxon>Streptophyta</taxon>
        <taxon>Embryophyta</taxon>
        <taxon>Tracheophyta</taxon>
        <taxon>Spermatophyta</taxon>
        <taxon>Magnoliopsida</taxon>
        <taxon>eudicotyledons</taxon>
        <taxon>Gunneridae</taxon>
        <taxon>Pentapetalae</taxon>
        <taxon>asterids</taxon>
        <taxon>Ericales</taxon>
        <taxon>Actinidiaceae</taxon>
        <taxon>Actinidia</taxon>
    </lineage>
</organism>
<feature type="domain" description="RRM" evidence="4">
    <location>
        <begin position="40"/>
        <end position="118"/>
    </location>
</feature>
<proteinExistence type="predicted"/>
<evidence type="ECO:0000313" key="6">
    <source>
        <dbReference type="Proteomes" id="UP000241394"/>
    </source>
</evidence>
<gene>
    <name evidence="5" type="ORF">CEY00_Acc30772</name>
</gene>
<evidence type="ECO:0000313" key="5">
    <source>
        <dbReference type="EMBL" id="PSR87726.1"/>
    </source>
</evidence>
<accession>A0A2R6P9P9</accession>
<dbReference type="PROSITE" id="PS50102">
    <property type="entry name" value="RRM"/>
    <property type="match status" value="1"/>
</dbReference>
<dbReference type="OrthoDB" id="439808at2759"/>
<evidence type="ECO:0000256" key="2">
    <source>
        <dbReference type="PROSITE-ProRule" id="PRU00176"/>
    </source>
</evidence>
<evidence type="ECO:0000259" key="4">
    <source>
        <dbReference type="PROSITE" id="PS50102"/>
    </source>
</evidence>
<dbReference type="InterPro" id="IPR048289">
    <property type="entry name" value="RRM2_NsCP33-like"/>
</dbReference>
<dbReference type="OMA" id="DQWPYAV"/>
<reference evidence="6" key="2">
    <citation type="journal article" date="2018" name="BMC Genomics">
        <title>A manually annotated Actinidia chinensis var. chinensis (kiwifruit) genome highlights the challenges associated with draft genomes and gene prediction in plants.</title>
        <authorList>
            <person name="Pilkington S.M."/>
            <person name="Crowhurst R."/>
            <person name="Hilario E."/>
            <person name="Nardozza S."/>
            <person name="Fraser L."/>
            <person name="Peng Y."/>
            <person name="Gunaseelan K."/>
            <person name="Simpson R."/>
            <person name="Tahir J."/>
            <person name="Deroles S.C."/>
            <person name="Templeton K."/>
            <person name="Luo Z."/>
            <person name="Davy M."/>
            <person name="Cheng C."/>
            <person name="McNeilage M."/>
            <person name="Scaglione D."/>
            <person name="Liu Y."/>
            <person name="Zhang Q."/>
            <person name="Datson P."/>
            <person name="De Silva N."/>
            <person name="Gardiner S.E."/>
            <person name="Bassett H."/>
            <person name="Chagne D."/>
            <person name="McCallum J."/>
            <person name="Dzierzon H."/>
            <person name="Deng C."/>
            <person name="Wang Y.Y."/>
            <person name="Barron L."/>
            <person name="Manako K."/>
            <person name="Bowen J."/>
            <person name="Foster T.M."/>
            <person name="Erridge Z.A."/>
            <person name="Tiffin H."/>
            <person name="Waite C.N."/>
            <person name="Davies K.M."/>
            <person name="Grierson E.P."/>
            <person name="Laing W.A."/>
            <person name="Kirk R."/>
            <person name="Chen X."/>
            <person name="Wood M."/>
            <person name="Montefiori M."/>
            <person name="Brummell D.A."/>
            <person name="Schwinn K.E."/>
            <person name="Catanach A."/>
            <person name="Fullerton C."/>
            <person name="Li D."/>
            <person name="Meiyalaghan S."/>
            <person name="Nieuwenhuizen N."/>
            <person name="Read N."/>
            <person name="Prakash R."/>
            <person name="Hunter D."/>
            <person name="Zhang H."/>
            <person name="McKenzie M."/>
            <person name="Knabel M."/>
            <person name="Harris A."/>
            <person name="Allan A.C."/>
            <person name="Gleave A."/>
            <person name="Chen A."/>
            <person name="Janssen B.J."/>
            <person name="Plunkett B."/>
            <person name="Ampomah-Dwamena C."/>
            <person name="Voogd C."/>
            <person name="Leif D."/>
            <person name="Lafferty D."/>
            <person name="Souleyre E.J.F."/>
            <person name="Varkonyi-Gasic E."/>
            <person name="Gambi F."/>
            <person name="Hanley J."/>
            <person name="Yao J.L."/>
            <person name="Cheung J."/>
            <person name="David K.M."/>
            <person name="Warren B."/>
            <person name="Marsh K."/>
            <person name="Snowden K.C."/>
            <person name="Lin-Wang K."/>
            <person name="Brian L."/>
            <person name="Martinez-Sanchez M."/>
            <person name="Wang M."/>
            <person name="Ileperuma N."/>
            <person name="Macnee N."/>
            <person name="Campin R."/>
            <person name="McAtee P."/>
            <person name="Drummond R.S.M."/>
            <person name="Espley R.V."/>
            <person name="Ireland H.S."/>
            <person name="Wu R."/>
            <person name="Atkinson R.G."/>
            <person name="Karunairetnam S."/>
            <person name="Bulley S."/>
            <person name="Chunkath S."/>
            <person name="Hanley Z."/>
            <person name="Storey R."/>
            <person name="Thrimawithana A.H."/>
            <person name="Thomson S."/>
            <person name="David C."/>
            <person name="Testolin R."/>
            <person name="Huang H."/>
            <person name="Hellens R.P."/>
            <person name="Schaffer R.J."/>
        </authorList>
    </citation>
    <scope>NUCLEOTIDE SEQUENCE [LARGE SCALE GENOMIC DNA]</scope>
    <source>
        <strain evidence="6">cv. Red5</strain>
    </source>
</reference>
<dbReference type="InterPro" id="IPR000504">
    <property type="entry name" value="RRM_dom"/>
</dbReference>
<dbReference type="InterPro" id="IPR012677">
    <property type="entry name" value="Nucleotide-bd_a/b_plait_sf"/>
</dbReference>
<keyword evidence="6" id="KW-1185">Reference proteome</keyword>
<dbReference type="Proteomes" id="UP000241394">
    <property type="component" value="Chromosome LG27"/>
</dbReference>
<dbReference type="AlphaFoldDB" id="A0A2R6P9P9"/>
<dbReference type="EMBL" id="NKQK01000027">
    <property type="protein sequence ID" value="PSR87726.1"/>
    <property type="molecule type" value="Genomic_DNA"/>
</dbReference>
<evidence type="ECO:0000256" key="3">
    <source>
        <dbReference type="SAM" id="MobiDB-lite"/>
    </source>
</evidence>
<dbReference type="Gene3D" id="3.30.70.330">
    <property type="match status" value="1"/>
</dbReference>
<dbReference type="GO" id="GO:0003723">
    <property type="term" value="F:RNA binding"/>
    <property type="evidence" value="ECO:0007669"/>
    <property type="project" value="UniProtKB-UniRule"/>
</dbReference>
<name>A0A2R6P9P9_ACTCC</name>
<dbReference type="STRING" id="1590841.A0A2R6P9P9"/>
<dbReference type="SMART" id="SM00360">
    <property type="entry name" value="RRM"/>
    <property type="match status" value="1"/>
</dbReference>
<dbReference type="FunFam" id="3.30.70.330:FF:000631">
    <property type="entry name" value="Glycine-rich RNA-binding protein 3, mitochondrial"/>
    <property type="match status" value="1"/>
</dbReference>
<dbReference type="InterPro" id="IPR052462">
    <property type="entry name" value="SLIRP/GR-RBP-like"/>
</dbReference>
<feature type="region of interest" description="Disordered" evidence="3">
    <location>
        <begin position="157"/>
        <end position="194"/>
    </location>
</feature>
<comment type="caution">
    <text evidence="5">The sequence shown here is derived from an EMBL/GenBank/DDBJ whole genome shotgun (WGS) entry which is preliminary data.</text>
</comment>
<dbReference type="PANTHER" id="PTHR48027">
    <property type="entry name" value="HETEROGENEOUS NUCLEAR RIBONUCLEOPROTEIN 87F-RELATED"/>
    <property type="match status" value="1"/>
</dbReference>
<dbReference type="CDD" id="cd21608">
    <property type="entry name" value="RRM2_NsCP33_like"/>
    <property type="match status" value="1"/>
</dbReference>
<keyword evidence="1 2" id="KW-0694">RNA-binding</keyword>
<feature type="compositionally biased region" description="Basic and acidic residues" evidence="3">
    <location>
        <begin position="163"/>
        <end position="183"/>
    </location>
</feature>
<reference evidence="5 6" key="1">
    <citation type="submission" date="2017-07" db="EMBL/GenBank/DDBJ databases">
        <title>An improved, manually edited Actinidia chinensis var. chinensis (kiwifruit) genome highlights the challenges associated with draft genomes and gene prediction in plants.</title>
        <authorList>
            <person name="Pilkington S."/>
            <person name="Crowhurst R."/>
            <person name="Hilario E."/>
            <person name="Nardozza S."/>
            <person name="Fraser L."/>
            <person name="Peng Y."/>
            <person name="Gunaseelan K."/>
            <person name="Simpson R."/>
            <person name="Tahir J."/>
            <person name="Deroles S."/>
            <person name="Templeton K."/>
            <person name="Luo Z."/>
            <person name="Davy M."/>
            <person name="Cheng C."/>
            <person name="Mcneilage M."/>
            <person name="Scaglione D."/>
            <person name="Liu Y."/>
            <person name="Zhang Q."/>
            <person name="Datson P."/>
            <person name="De Silva N."/>
            <person name="Gardiner S."/>
            <person name="Bassett H."/>
            <person name="Chagne D."/>
            <person name="Mccallum J."/>
            <person name="Dzierzon H."/>
            <person name="Deng C."/>
            <person name="Wang Y.-Y."/>
            <person name="Barron N."/>
            <person name="Manako K."/>
            <person name="Bowen J."/>
            <person name="Foster T."/>
            <person name="Erridge Z."/>
            <person name="Tiffin H."/>
            <person name="Waite C."/>
            <person name="Davies K."/>
            <person name="Grierson E."/>
            <person name="Laing W."/>
            <person name="Kirk R."/>
            <person name="Chen X."/>
            <person name="Wood M."/>
            <person name="Montefiori M."/>
            <person name="Brummell D."/>
            <person name="Schwinn K."/>
            <person name="Catanach A."/>
            <person name="Fullerton C."/>
            <person name="Li D."/>
            <person name="Meiyalaghan S."/>
            <person name="Nieuwenhuizen N."/>
            <person name="Read N."/>
            <person name="Prakash R."/>
            <person name="Hunter D."/>
            <person name="Zhang H."/>
            <person name="Mckenzie M."/>
            <person name="Knabel M."/>
            <person name="Harris A."/>
            <person name="Allan A."/>
            <person name="Chen A."/>
            <person name="Janssen B."/>
            <person name="Plunkett B."/>
            <person name="Dwamena C."/>
            <person name="Voogd C."/>
            <person name="Leif D."/>
            <person name="Lafferty D."/>
            <person name="Souleyre E."/>
            <person name="Varkonyi-Gasic E."/>
            <person name="Gambi F."/>
            <person name="Hanley J."/>
            <person name="Yao J.-L."/>
            <person name="Cheung J."/>
            <person name="David K."/>
            <person name="Warren B."/>
            <person name="Marsh K."/>
            <person name="Snowden K."/>
            <person name="Lin-Wang K."/>
            <person name="Brian L."/>
            <person name="Martinez-Sanchez M."/>
            <person name="Wang M."/>
            <person name="Ileperuma N."/>
            <person name="Macnee N."/>
            <person name="Campin R."/>
            <person name="Mcatee P."/>
            <person name="Drummond R."/>
            <person name="Espley R."/>
            <person name="Ireland H."/>
            <person name="Wu R."/>
            <person name="Atkinson R."/>
            <person name="Karunairetnam S."/>
            <person name="Bulley S."/>
            <person name="Chunkath S."/>
            <person name="Hanley Z."/>
            <person name="Storey R."/>
            <person name="Thrimawithana A."/>
            <person name="Thomson S."/>
            <person name="David C."/>
            <person name="Testolin R."/>
        </authorList>
    </citation>
    <scope>NUCLEOTIDE SEQUENCE [LARGE SCALE GENOMIC DNA]</scope>
    <source>
        <strain evidence="6">cv. Red5</strain>
        <tissue evidence="5">Young leaf</tissue>
    </source>
</reference>
<protein>
    <submittedName>
        <fullName evidence="5">Glycine-rich RNA-binding protein</fullName>
    </submittedName>
</protein>
<evidence type="ECO:0000256" key="1">
    <source>
        <dbReference type="ARBA" id="ARBA00022884"/>
    </source>
</evidence>
<dbReference type="InParanoid" id="A0A2R6P9P9"/>